<dbReference type="Proteomes" id="UP001208651">
    <property type="component" value="Unassembled WGS sequence"/>
</dbReference>
<name>A0AAW5RUM8_AERME</name>
<dbReference type="Pfam" id="PF22565">
    <property type="entry name" value="mSLOG"/>
    <property type="match status" value="1"/>
</dbReference>
<feature type="domain" description="DUF4326" evidence="1">
    <location>
        <begin position="110"/>
        <end position="187"/>
    </location>
</feature>
<organism evidence="3 4">
    <name type="scientific">Aeromonas media</name>
    <dbReference type="NCBI Taxonomy" id="651"/>
    <lineage>
        <taxon>Bacteria</taxon>
        <taxon>Pseudomonadati</taxon>
        <taxon>Pseudomonadota</taxon>
        <taxon>Gammaproteobacteria</taxon>
        <taxon>Aeromonadales</taxon>
        <taxon>Aeromonadaceae</taxon>
        <taxon>Aeromonas</taxon>
    </lineage>
</organism>
<gene>
    <name evidence="3" type="ORF">LZT28_20150</name>
</gene>
<evidence type="ECO:0000313" key="3">
    <source>
        <dbReference type="EMBL" id="MCV3290512.1"/>
    </source>
</evidence>
<protein>
    <submittedName>
        <fullName evidence="3">DUF4326 domain-containing protein</fullName>
    </submittedName>
</protein>
<dbReference type="Pfam" id="PF14216">
    <property type="entry name" value="DUF4326"/>
    <property type="match status" value="1"/>
</dbReference>
<dbReference type="EMBL" id="JAJVCY010000060">
    <property type="protein sequence ID" value="MCV3290512.1"/>
    <property type="molecule type" value="Genomic_DNA"/>
</dbReference>
<evidence type="ECO:0000313" key="4">
    <source>
        <dbReference type="Proteomes" id="UP001208651"/>
    </source>
</evidence>
<feature type="domain" description="Minimal SLOG" evidence="2">
    <location>
        <begin position="1"/>
        <end position="106"/>
    </location>
</feature>
<dbReference type="InterPro" id="IPR025475">
    <property type="entry name" value="DUF4326"/>
</dbReference>
<reference evidence="3" key="1">
    <citation type="submission" date="2022-01" db="EMBL/GenBank/DDBJ databases">
        <title>Comparison of Fish pathogen Aeromonas spp.</title>
        <authorList>
            <person name="Dubey S."/>
            <person name="Sorum H."/>
            <person name="Munangandu H.M."/>
        </authorList>
    </citation>
    <scope>NUCLEOTIDE SEQUENCE</scope>
    <source>
        <strain evidence="3">SD/21-15</strain>
    </source>
</reference>
<evidence type="ECO:0000259" key="2">
    <source>
        <dbReference type="Pfam" id="PF22565"/>
    </source>
</evidence>
<dbReference type="InterPro" id="IPR054452">
    <property type="entry name" value="mSLOG_dom"/>
</dbReference>
<dbReference type="AlphaFoldDB" id="A0AAW5RUM8"/>
<comment type="caution">
    <text evidence="3">The sequence shown here is derived from an EMBL/GenBank/DDBJ whole genome shotgun (WGS) entry which is preliminary data.</text>
</comment>
<accession>A0AAW5RUM8</accession>
<dbReference type="RefSeq" id="WP_263686225.1">
    <property type="nucleotide sequence ID" value="NZ_JAJVCY010000060.1"/>
</dbReference>
<sequence length="199" mass="22897">MMKVLIICHPNFASKGKFERKLTRIFSNVSDYRVLYYEDNQNLISSYFRPDGLIKTDSNVVDDPFSVEPTHAIIFDSVTKPIFSTLHEVLSAKIPVRYIKDKITFVSNKDKGEHFETYIGRGTLWGNPYAIGHDGDRDEVIRKFKYDFERDYLKGGTDFKEKLKAIRGHTLGCHCKPYACHGDVLAQYLNELDDGDTND</sequence>
<evidence type="ECO:0000259" key="1">
    <source>
        <dbReference type="Pfam" id="PF14216"/>
    </source>
</evidence>
<proteinExistence type="predicted"/>